<name>D7L5B9_ARALL</name>
<sequence>MAGSFFPNPPNKIAERNRRIFTAVSSTAASLRLAIHRSMCDWLLSFSEPNLHSLSLLSLYFSRFSL</sequence>
<evidence type="ECO:0000313" key="1">
    <source>
        <dbReference type="EMBL" id="EFH60205.1"/>
    </source>
</evidence>
<gene>
    <name evidence="1" type="ORF">ARALYDRAFT_899856</name>
</gene>
<accession>D7L5B9</accession>
<dbReference type="Proteomes" id="UP000008694">
    <property type="component" value="Unassembled WGS sequence"/>
</dbReference>
<protein>
    <submittedName>
        <fullName evidence="1">Uncharacterized protein</fullName>
    </submittedName>
</protein>
<dbReference type="Gramene" id="scaffold_303826.1">
    <property type="protein sequence ID" value="scaffold_303826.1"/>
    <property type="gene ID" value="scaffold_303826.1"/>
</dbReference>
<keyword evidence="2" id="KW-1185">Reference proteome</keyword>
<dbReference type="AlphaFoldDB" id="D7L5B9"/>
<reference evidence="2" key="1">
    <citation type="journal article" date="2011" name="Nat. Genet.">
        <title>The Arabidopsis lyrata genome sequence and the basis of rapid genome size change.</title>
        <authorList>
            <person name="Hu T.T."/>
            <person name="Pattyn P."/>
            <person name="Bakker E.G."/>
            <person name="Cao J."/>
            <person name="Cheng J.-F."/>
            <person name="Clark R.M."/>
            <person name="Fahlgren N."/>
            <person name="Fawcett J.A."/>
            <person name="Grimwood J."/>
            <person name="Gundlach H."/>
            <person name="Haberer G."/>
            <person name="Hollister J.D."/>
            <person name="Ossowski S."/>
            <person name="Ottilar R.P."/>
            <person name="Salamov A.A."/>
            <person name="Schneeberger K."/>
            <person name="Spannagl M."/>
            <person name="Wang X."/>
            <person name="Yang L."/>
            <person name="Nasrallah M.E."/>
            <person name="Bergelson J."/>
            <person name="Carrington J.C."/>
            <person name="Gaut B.S."/>
            <person name="Schmutz J."/>
            <person name="Mayer K.F.X."/>
            <person name="Van de Peer Y."/>
            <person name="Grigoriev I.V."/>
            <person name="Nordborg M."/>
            <person name="Weigel D."/>
            <person name="Guo Y.-L."/>
        </authorList>
    </citation>
    <scope>NUCLEOTIDE SEQUENCE [LARGE SCALE GENOMIC DNA]</scope>
    <source>
        <strain evidence="2">cv. MN47</strain>
    </source>
</reference>
<evidence type="ECO:0000313" key="2">
    <source>
        <dbReference type="Proteomes" id="UP000008694"/>
    </source>
</evidence>
<dbReference type="EMBL" id="GL348715">
    <property type="protein sequence ID" value="EFH60205.1"/>
    <property type="molecule type" value="Genomic_DNA"/>
</dbReference>
<proteinExistence type="predicted"/>
<organism evidence="2">
    <name type="scientific">Arabidopsis lyrata subsp. lyrata</name>
    <name type="common">Lyre-leaved rock-cress</name>
    <dbReference type="NCBI Taxonomy" id="81972"/>
    <lineage>
        <taxon>Eukaryota</taxon>
        <taxon>Viridiplantae</taxon>
        <taxon>Streptophyta</taxon>
        <taxon>Embryophyta</taxon>
        <taxon>Tracheophyta</taxon>
        <taxon>Spermatophyta</taxon>
        <taxon>Magnoliopsida</taxon>
        <taxon>eudicotyledons</taxon>
        <taxon>Gunneridae</taxon>
        <taxon>Pentapetalae</taxon>
        <taxon>rosids</taxon>
        <taxon>malvids</taxon>
        <taxon>Brassicales</taxon>
        <taxon>Brassicaceae</taxon>
        <taxon>Camelineae</taxon>
        <taxon>Arabidopsis</taxon>
    </lineage>
</organism>
<dbReference type="HOGENOM" id="CLU_2834597_0_0_1"/>